<proteinExistence type="predicted"/>
<gene>
    <name evidence="2" type="ORF">BB934_23585</name>
</gene>
<evidence type="ECO:0000256" key="1">
    <source>
        <dbReference type="SAM" id="SignalP"/>
    </source>
</evidence>
<evidence type="ECO:0000313" key="2">
    <source>
        <dbReference type="EMBL" id="ANY80844.1"/>
    </source>
</evidence>
<dbReference type="KEGG" id="moc:BB934_23585"/>
<feature type="signal peptide" evidence="1">
    <location>
        <begin position="1"/>
        <end position="20"/>
    </location>
</feature>
<dbReference type="EMBL" id="CP016616">
    <property type="protein sequence ID" value="ANY80844.1"/>
    <property type="molecule type" value="Genomic_DNA"/>
</dbReference>
<protein>
    <submittedName>
        <fullName evidence="2">Uncharacterized protein</fullName>
    </submittedName>
</protein>
<feature type="chain" id="PRO_5008536257" evidence="1">
    <location>
        <begin position="21"/>
        <end position="224"/>
    </location>
</feature>
<dbReference type="RefSeq" id="WP_099511916.1">
    <property type="nucleotide sequence ID" value="NZ_CP016616.1"/>
</dbReference>
<dbReference type="AlphaFoldDB" id="A0A1B2ELI4"/>
<organism evidence="2">
    <name type="scientific">Microvirga ossetica</name>
    <dbReference type="NCBI Taxonomy" id="1882682"/>
    <lineage>
        <taxon>Bacteria</taxon>
        <taxon>Pseudomonadati</taxon>
        <taxon>Pseudomonadota</taxon>
        <taxon>Alphaproteobacteria</taxon>
        <taxon>Hyphomicrobiales</taxon>
        <taxon>Methylobacteriaceae</taxon>
        <taxon>Microvirga</taxon>
    </lineage>
</organism>
<accession>A0A1B2ELI4</accession>
<sequence length="224" mass="25143">MPFVRLAALCLALSLTGCVATTERVTLVPDARQEIVPSKGHDWLASRQKVTQVGLMHPVGFAKTGTWVPFALEMRNRGRTPIEFRMQDADVLYMGKGGDLILPVKTIEQIEQEERRRHAMEELVVGSLASADVSLAMQMRAGVGQARRERRETMEALEREHLQNLEAFRQYALKDHTLQPGALSQALLLVELPEAHEGDKHYAVRIKLGDELHEFKVVQSTPKS</sequence>
<dbReference type="OrthoDB" id="8215879at2"/>
<dbReference type="PROSITE" id="PS51257">
    <property type="entry name" value="PROKAR_LIPOPROTEIN"/>
    <property type="match status" value="1"/>
</dbReference>
<reference evidence="2" key="1">
    <citation type="submission" date="2016-07" db="EMBL/GenBank/DDBJ databases">
        <title>Microvirga ossetica sp. nov. a new species of rhizobia isolated from root nodules of the legume species Vicia alpestris Steven originated from North Ossetia region in the Caucasus.</title>
        <authorList>
            <person name="Safronova V.I."/>
            <person name="Kuznetsova I.G."/>
            <person name="Sazanova A.L."/>
            <person name="Belimov A."/>
            <person name="Andronov E."/>
            <person name="Osledkin Y.S."/>
            <person name="Onishchuk O.P."/>
            <person name="Kurchak O.N."/>
            <person name="Shaposhnikov A.I."/>
            <person name="Willems A."/>
            <person name="Tikhonovich I.A."/>
        </authorList>
    </citation>
    <scope>NUCLEOTIDE SEQUENCE [LARGE SCALE GENOMIC DNA]</scope>
    <source>
        <strain evidence="2">V5/3M</strain>
    </source>
</reference>
<name>A0A1B2ELI4_9HYPH</name>
<keyword evidence="1" id="KW-0732">Signal</keyword>